<dbReference type="FunFam" id="2.60.40.420:FF:000021">
    <property type="entry name" value="Extracellular dihydrogeodin oxidase/laccase"/>
    <property type="match status" value="1"/>
</dbReference>
<dbReference type="SUPFAM" id="SSF49503">
    <property type="entry name" value="Cupredoxins"/>
    <property type="match status" value="3"/>
</dbReference>
<dbReference type="InterPro" id="IPR011706">
    <property type="entry name" value="Cu-oxidase_C"/>
</dbReference>
<keyword evidence="9" id="KW-1185">Reference proteome</keyword>
<dbReference type="Gene3D" id="2.60.40.420">
    <property type="entry name" value="Cupredoxins - blue copper proteins"/>
    <property type="match status" value="3"/>
</dbReference>
<feature type="domain" description="Plastocyanin-like" evidence="6">
    <location>
        <begin position="537"/>
        <end position="622"/>
    </location>
</feature>
<dbReference type="CDD" id="cd13854">
    <property type="entry name" value="CuRO_1_MaLCC_like"/>
    <property type="match status" value="1"/>
</dbReference>
<dbReference type="PROSITE" id="PS00079">
    <property type="entry name" value="MULTICOPPER_OXIDASE1"/>
    <property type="match status" value="1"/>
</dbReference>
<evidence type="ECO:0000313" key="8">
    <source>
        <dbReference type="EMBL" id="KAK1756383.1"/>
    </source>
</evidence>
<accession>A0AAJ0BDN8</accession>
<evidence type="ECO:0000313" key="9">
    <source>
        <dbReference type="Proteomes" id="UP001239445"/>
    </source>
</evidence>
<evidence type="ECO:0000259" key="6">
    <source>
        <dbReference type="Pfam" id="PF07731"/>
    </source>
</evidence>
<dbReference type="EMBL" id="MU839832">
    <property type="protein sequence ID" value="KAK1756383.1"/>
    <property type="molecule type" value="Genomic_DNA"/>
</dbReference>
<dbReference type="Proteomes" id="UP001239445">
    <property type="component" value="Unassembled WGS sequence"/>
</dbReference>
<dbReference type="PANTHER" id="PTHR11709:SF71">
    <property type="entry name" value="OXIDOREDUCTASE TPCJ"/>
    <property type="match status" value="1"/>
</dbReference>
<dbReference type="InterPro" id="IPR033138">
    <property type="entry name" value="Cu_oxidase_CS"/>
</dbReference>
<organism evidence="8 9">
    <name type="scientific">Echria macrotheca</name>
    <dbReference type="NCBI Taxonomy" id="438768"/>
    <lineage>
        <taxon>Eukaryota</taxon>
        <taxon>Fungi</taxon>
        <taxon>Dikarya</taxon>
        <taxon>Ascomycota</taxon>
        <taxon>Pezizomycotina</taxon>
        <taxon>Sordariomycetes</taxon>
        <taxon>Sordariomycetidae</taxon>
        <taxon>Sordariales</taxon>
        <taxon>Schizotheciaceae</taxon>
        <taxon>Echria</taxon>
    </lineage>
</organism>
<comment type="caution">
    <text evidence="8">The sequence shown here is derived from an EMBL/GenBank/DDBJ whole genome shotgun (WGS) entry which is preliminary data.</text>
</comment>
<dbReference type="PROSITE" id="PS00080">
    <property type="entry name" value="MULTICOPPER_OXIDASE2"/>
    <property type="match status" value="1"/>
</dbReference>
<sequence>MTFLRSCIDFLTHVLATPLFSPENFGRVDQIPLSLPHEHDHTLGLVKPYPALDPRSCRYPALEAQGYRLCNDKSKSCWLKKPYGYGPEYTVKTDYENLAPTGVVREYWVTVDPTPNLSPDGQKKINGVAFNGTYPGPTIEACWGDEIVVHVTNRYKDNGTTVHWHGIRQLGSNEMDGVNGITQCPIAYSQEYTYRFNATQYGHTWYHSHYSLQYPDGVAGPLVIHGPTSEEWDIDVGPILMADWIHDTAFDAFNCEAYSCGVNGSESPPKSDTIVVNGIGPFKQSDGKFTNNYFKAKFQPGKKHLLRLINVAAASSFVFSIDNHTMTVVANDLVAVKPYTTNSVLVGIGQRYTVVVEANQKTGSYWMRTAPADGCHSFRTDPTTHAFTQVKETSSFIVYEGAPPLPFPDSSSVKQPNITTACTDETEHNDGRLEPVVRWDINPTPTNNVSRDSFTAALESFNMPWLVPDKPYAHWLLANDTLSNPLWIDFGAPTILHPLKSDNFSSIIRFDQSDGFVFLIIDSFFLFNPNGLLRAIPISHPIHLHGSDFVILAQNRTKYDPKTSPKFFNFDNPPRRDVAMLPGGGYLALAFKPDNPGAWLMHCHIAWHASSGLALQLVVRPKELRDGNGDLGPVIQGCRTWNEWAAVHPFEQTDSGI</sequence>
<dbReference type="CDD" id="cd13901">
    <property type="entry name" value="CuRO_3_MaLCC_like"/>
    <property type="match status" value="1"/>
</dbReference>
<dbReference type="InterPro" id="IPR045087">
    <property type="entry name" value="Cu-oxidase_fam"/>
</dbReference>
<evidence type="ECO:0000256" key="3">
    <source>
        <dbReference type="ARBA" id="ARBA00023002"/>
    </source>
</evidence>
<dbReference type="CDD" id="cd13880">
    <property type="entry name" value="CuRO_2_MaLCC_like"/>
    <property type="match status" value="1"/>
</dbReference>
<dbReference type="InterPro" id="IPR002355">
    <property type="entry name" value="Cu_oxidase_Cu_BS"/>
</dbReference>
<dbReference type="Pfam" id="PF00394">
    <property type="entry name" value="Cu-oxidase"/>
    <property type="match status" value="1"/>
</dbReference>
<dbReference type="GO" id="GO:0005507">
    <property type="term" value="F:copper ion binding"/>
    <property type="evidence" value="ECO:0007669"/>
    <property type="project" value="InterPro"/>
</dbReference>
<protein>
    <submittedName>
        <fullName evidence="8">Multicopper oxidase-domain-containing protein</fullName>
    </submittedName>
</protein>
<feature type="domain" description="Plastocyanin-like" evidence="5">
    <location>
        <begin position="238"/>
        <end position="385"/>
    </location>
</feature>
<dbReference type="InterPro" id="IPR001117">
    <property type="entry name" value="Cu-oxidase_2nd"/>
</dbReference>
<keyword evidence="4" id="KW-0186">Copper</keyword>
<feature type="domain" description="Plastocyanin-like" evidence="7">
    <location>
        <begin position="116"/>
        <end position="227"/>
    </location>
</feature>
<dbReference type="AlphaFoldDB" id="A0AAJ0BDN8"/>
<dbReference type="Pfam" id="PF07731">
    <property type="entry name" value="Cu-oxidase_2"/>
    <property type="match status" value="1"/>
</dbReference>
<evidence type="ECO:0000259" key="7">
    <source>
        <dbReference type="Pfam" id="PF07732"/>
    </source>
</evidence>
<evidence type="ECO:0000259" key="5">
    <source>
        <dbReference type="Pfam" id="PF00394"/>
    </source>
</evidence>
<dbReference type="InterPro" id="IPR008972">
    <property type="entry name" value="Cupredoxin"/>
</dbReference>
<dbReference type="Pfam" id="PF07732">
    <property type="entry name" value="Cu-oxidase_3"/>
    <property type="match status" value="1"/>
</dbReference>
<evidence type="ECO:0000256" key="1">
    <source>
        <dbReference type="ARBA" id="ARBA00010609"/>
    </source>
</evidence>
<gene>
    <name evidence="8" type="ORF">QBC47DRAFT_379835</name>
</gene>
<proteinExistence type="inferred from homology"/>
<dbReference type="FunFam" id="2.60.40.420:FF:000045">
    <property type="entry name" value="Laccase 2"/>
    <property type="match status" value="1"/>
</dbReference>
<dbReference type="PANTHER" id="PTHR11709">
    <property type="entry name" value="MULTI-COPPER OXIDASE"/>
    <property type="match status" value="1"/>
</dbReference>
<dbReference type="GO" id="GO:0016491">
    <property type="term" value="F:oxidoreductase activity"/>
    <property type="evidence" value="ECO:0007669"/>
    <property type="project" value="UniProtKB-KW"/>
</dbReference>
<dbReference type="InterPro" id="IPR011707">
    <property type="entry name" value="Cu-oxidase-like_N"/>
</dbReference>
<keyword evidence="2" id="KW-0479">Metal-binding</keyword>
<reference evidence="8" key="1">
    <citation type="submission" date="2023-06" db="EMBL/GenBank/DDBJ databases">
        <title>Genome-scale phylogeny and comparative genomics of the fungal order Sordariales.</title>
        <authorList>
            <consortium name="Lawrence Berkeley National Laboratory"/>
            <person name="Hensen N."/>
            <person name="Bonometti L."/>
            <person name="Westerberg I."/>
            <person name="Brannstrom I.O."/>
            <person name="Guillou S."/>
            <person name="Cros-Aarteil S."/>
            <person name="Calhoun S."/>
            <person name="Haridas S."/>
            <person name="Kuo A."/>
            <person name="Mondo S."/>
            <person name="Pangilinan J."/>
            <person name="Riley R."/>
            <person name="Labutti K."/>
            <person name="Andreopoulos B."/>
            <person name="Lipzen A."/>
            <person name="Chen C."/>
            <person name="Yanf M."/>
            <person name="Daum C."/>
            <person name="Ng V."/>
            <person name="Clum A."/>
            <person name="Steindorff A."/>
            <person name="Ohm R."/>
            <person name="Martin F."/>
            <person name="Silar P."/>
            <person name="Natvig D."/>
            <person name="Lalanne C."/>
            <person name="Gautier V."/>
            <person name="Ament-Velasquez S.L."/>
            <person name="Kruys A."/>
            <person name="Hutchinson M.I."/>
            <person name="Powell A.J."/>
            <person name="Barry K."/>
            <person name="Miller A.N."/>
            <person name="Grigoriev I.V."/>
            <person name="Debuchy R."/>
            <person name="Gladieux P."/>
            <person name="Thoren M.H."/>
            <person name="Johannesson H."/>
        </authorList>
    </citation>
    <scope>NUCLEOTIDE SEQUENCE</scope>
    <source>
        <strain evidence="8">PSN4</strain>
    </source>
</reference>
<evidence type="ECO:0000256" key="2">
    <source>
        <dbReference type="ARBA" id="ARBA00022723"/>
    </source>
</evidence>
<name>A0AAJ0BDN8_9PEZI</name>
<comment type="similarity">
    <text evidence="1">Belongs to the multicopper oxidase family.</text>
</comment>
<evidence type="ECO:0000256" key="4">
    <source>
        <dbReference type="ARBA" id="ARBA00023008"/>
    </source>
</evidence>
<keyword evidence="3" id="KW-0560">Oxidoreductase</keyword>